<proteinExistence type="predicted"/>
<name>A0A8S9Z4R3_9TREM</name>
<dbReference type="OrthoDB" id="6152956at2759"/>
<evidence type="ECO:0008006" key="4">
    <source>
        <dbReference type="Google" id="ProtNLM"/>
    </source>
</evidence>
<dbReference type="EMBL" id="JTDE01000056">
    <property type="protein sequence ID" value="KAF7262469.1"/>
    <property type="molecule type" value="Genomic_DNA"/>
</dbReference>
<accession>A0A8S9Z4R3</accession>
<sequence length="84" mass="9628">MDDFRHPMNDANEPTNPPSAAFWDASEDLGLNDYVQETTRWRDQNHPSLLDLVFTNEPLMIGSVELLNPLSRNDHAVLKFGLIY</sequence>
<organism evidence="2 3">
    <name type="scientific">Paragonimus skrjabini miyazakii</name>
    <dbReference type="NCBI Taxonomy" id="59628"/>
    <lineage>
        <taxon>Eukaryota</taxon>
        <taxon>Metazoa</taxon>
        <taxon>Spiralia</taxon>
        <taxon>Lophotrochozoa</taxon>
        <taxon>Platyhelminthes</taxon>
        <taxon>Trematoda</taxon>
        <taxon>Digenea</taxon>
        <taxon>Plagiorchiida</taxon>
        <taxon>Troglotremata</taxon>
        <taxon>Troglotrematidae</taxon>
        <taxon>Paragonimus</taxon>
    </lineage>
</organism>
<gene>
    <name evidence="2" type="ORF">EG68_00265</name>
</gene>
<evidence type="ECO:0000313" key="3">
    <source>
        <dbReference type="Proteomes" id="UP000822476"/>
    </source>
</evidence>
<dbReference type="Proteomes" id="UP000822476">
    <property type="component" value="Unassembled WGS sequence"/>
</dbReference>
<comment type="caution">
    <text evidence="2">The sequence shown here is derived from an EMBL/GenBank/DDBJ whole genome shotgun (WGS) entry which is preliminary data.</text>
</comment>
<protein>
    <recommendedName>
        <fullName evidence="4">Endonuclease/exonuclease/phosphatase domain-containing protein</fullName>
    </recommendedName>
</protein>
<feature type="region of interest" description="Disordered" evidence="1">
    <location>
        <begin position="1"/>
        <end position="22"/>
    </location>
</feature>
<evidence type="ECO:0000256" key="1">
    <source>
        <dbReference type="SAM" id="MobiDB-lite"/>
    </source>
</evidence>
<keyword evidence="3" id="KW-1185">Reference proteome</keyword>
<reference evidence="2" key="1">
    <citation type="submission" date="2019-07" db="EMBL/GenBank/DDBJ databases">
        <title>Annotation for the trematode Paragonimus miyazaki's.</title>
        <authorList>
            <person name="Choi Y.-J."/>
        </authorList>
    </citation>
    <scope>NUCLEOTIDE SEQUENCE</scope>
    <source>
        <strain evidence="2">Japan</strain>
    </source>
</reference>
<evidence type="ECO:0000313" key="2">
    <source>
        <dbReference type="EMBL" id="KAF7262469.1"/>
    </source>
</evidence>
<dbReference type="AlphaFoldDB" id="A0A8S9Z4R3"/>